<dbReference type="STRING" id="1082479.SAMN05216241_11096"/>
<keyword evidence="1" id="KW-0732">Signal</keyword>
<dbReference type="OrthoDB" id="8443660at2"/>
<dbReference type="EMBL" id="FNCE01000010">
    <property type="protein sequence ID" value="SDG39346.1"/>
    <property type="molecule type" value="Genomic_DNA"/>
</dbReference>
<dbReference type="InterPro" id="IPR021409">
    <property type="entry name" value="DUF3047"/>
</dbReference>
<feature type="signal peptide" evidence="1">
    <location>
        <begin position="1"/>
        <end position="18"/>
    </location>
</feature>
<dbReference type="Proteomes" id="UP000199415">
    <property type="component" value="Unassembled WGS sequence"/>
</dbReference>
<evidence type="ECO:0008006" key="4">
    <source>
        <dbReference type="Google" id="ProtNLM"/>
    </source>
</evidence>
<sequence>MRAFATLAVIGTAAVSVAAPFGAEADGDLLDARGPWEKLTVPSEAAARFDFRDAGTVRIAADEAVGFLYRPVRERCGPCARVRWSWRVDEPMPPSDQGKADADDRALAVHLWFDTGNRDKTLRGDLAALWGYPTVTHAITYVWGGVRPAGTFVQNPYYDRGKLVILRESGAATGRWRTERRDLAADIRRAFGNGVSVADLEYVAVSADTDNTDSQSRGRVRGLRLAAADD</sequence>
<evidence type="ECO:0000313" key="3">
    <source>
        <dbReference type="Proteomes" id="UP000199415"/>
    </source>
</evidence>
<evidence type="ECO:0000256" key="1">
    <source>
        <dbReference type="SAM" id="SignalP"/>
    </source>
</evidence>
<protein>
    <recommendedName>
        <fullName evidence="4">DUF3047 domain-containing protein</fullName>
    </recommendedName>
</protein>
<accession>A0A1G7TVG5</accession>
<proteinExistence type="predicted"/>
<name>A0A1G7TVG5_9PROT</name>
<organism evidence="2 3">
    <name type="scientific">Limimonas halophila</name>
    <dbReference type="NCBI Taxonomy" id="1082479"/>
    <lineage>
        <taxon>Bacteria</taxon>
        <taxon>Pseudomonadati</taxon>
        <taxon>Pseudomonadota</taxon>
        <taxon>Alphaproteobacteria</taxon>
        <taxon>Rhodospirillales</taxon>
        <taxon>Rhodovibrionaceae</taxon>
        <taxon>Limimonas</taxon>
    </lineage>
</organism>
<feature type="chain" id="PRO_5011735565" description="DUF3047 domain-containing protein" evidence="1">
    <location>
        <begin position="19"/>
        <end position="230"/>
    </location>
</feature>
<keyword evidence="3" id="KW-1185">Reference proteome</keyword>
<gene>
    <name evidence="2" type="ORF">SAMN05216241_11096</name>
</gene>
<dbReference type="AlphaFoldDB" id="A0A1G7TVG5"/>
<reference evidence="2 3" key="1">
    <citation type="submission" date="2016-10" db="EMBL/GenBank/DDBJ databases">
        <authorList>
            <person name="de Groot N.N."/>
        </authorList>
    </citation>
    <scope>NUCLEOTIDE SEQUENCE [LARGE SCALE GENOMIC DNA]</scope>
    <source>
        <strain evidence="2 3">DSM 25584</strain>
    </source>
</reference>
<dbReference type="Pfam" id="PF11249">
    <property type="entry name" value="DUF3047"/>
    <property type="match status" value="1"/>
</dbReference>
<evidence type="ECO:0000313" key="2">
    <source>
        <dbReference type="EMBL" id="SDG39346.1"/>
    </source>
</evidence>
<dbReference type="RefSeq" id="WP_090021279.1">
    <property type="nucleotide sequence ID" value="NZ_FNCE01000010.1"/>
</dbReference>